<dbReference type="PANTHER" id="PTHR33452:SF1">
    <property type="entry name" value="INNER MEMBRANE PROTEIN YPHA-RELATED"/>
    <property type="match status" value="1"/>
</dbReference>
<dbReference type="Proteomes" id="UP001597213">
    <property type="component" value="Unassembled WGS sequence"/>
</dbReference>
<evidence type="ECO:0000313" key="8">
    <source>
        <dbReference type="EMBL" id="MFD1880885.1"/>
    </source>
</evidence>
<evidence type="ECO:0000256" key="1">
    <source>
        <dbReference type="ARBA" id="ARBA00004651"/>
    </source>
</evidence>
<gene>
    <name evidence="8" type="ORF">ACFSCT_04045</name>
</gene>
<evidence type="ECO:0000256" key="4">
    <source>
        <dbReference type="ARBA" id="ARBA00022692"/>
    </source>
</evidence>
<keyword evidence="9" id="KW-1185">Reference proteome</keyword>
<name>A0ABW4R428_9RHOB</name>
<keyword evidence="5 7" id="KW-1133">Transmembrane helix</keyword>
<comment type="subcellular location">
    <subcellularLocation>
        <location evidence="1">Cell membrane</location>
        <topology evidence="1">Multi-pass membrane protein</topology>
    </subcellularLocation>
</comment>
<keyword evidence="6 7" id="KW-0472">Membrane</keyword>
<dbReference type="PANTHER" id="PTHR33452">
    <property type="entry name" value="OXIDOREDUCTASE CATD-RELATED"/>
    <property type="match status" value="1"/>
</dbReference>
<evidence type="ECO:0000256" key="2">
    <source>
        <dbReference type="ARBA" id="ARBA00006679"/>
    </source>
</evidence>
<comment type="caution">
    <text evidence="8">The sequence shown here is derived from an EMBL/GenBank/DDBJ whole genome shotgun (WGS) entry which is preliminary data.</text>
</comment>
<proteinExistence type="inferred from homology"/>
<evidence type="ECO:0000313" key="9">
    <source>
        <dbReference type="Proteomes" id="UP001597213"/>
    </source>
</evidence>
<feature type="transmembrane region" description="Helical" evidence="7">
    <location>
        <begin position="67"/>
        <end position="85"/>
    </location>
</feature>
<accession>A0ABW4R428</accession>
<keyword evidence="3" id="KW-1003">Cell membrane</keyword>
<protein>
    <submittedName>
        <fullName evidence="8">DoxX family protein</fullName>
    </submittedName>
</protein>
<evidence type="ECO:0000256" key="3">
    <source>
        <dbReference type="ARBA" id="ARBA00022475"/>
    </source>
</evidence>
<evidence type="ECO:0000256" key="6">
    <source>
        <dbReference type="ARBA" id="ARBA00023136"/>
    </source>
</evidence>
<organism evidence="8 9">
    <name type="scientific">Paracoccus pacificus</name>
    <dbReference type="NCBI Taxonomy" id="1463598"/>
    <lineage>
        <taxon>Bacteria</taxon>
        <taxon>Pseudomonadati</taxon>
        <taxon>Pseudomonadota</taxon>
        <taxon>Alphaproteobacteria</taxon>
        <taxon>Rhodobacterales</taxon>
        <taxon>Paracoccaceae</taxon>
        <taxon>Paracoccus</taxon>
    </lineage>
</organism>
<sequence>MSTETLTEGAGVTTSTSNDRLAMTLLRVVTGLLLVPHGAQKLFGLFGGGIEGTTTFLANSGYPMPQIAAIAIGTLEFFGGLALAAGFLTRPIAIAVVIFMLFAIRFHLPNGFFWIKGGFEVPVLWGTAALVLALRGGGPWSVDALLFGKR</sequence>
<dbReference type="Pfam" id="PF07681">
    <property type="entry name" value="DoxX"/>
    <property type="match status" value="1"/>
</dbReference>
<dbReference type="RefSeq" id="WP_379140289.1">
    <property type="nucleotide sequence ID" value="NZ_JBHUEN010000010.1"/>
</dbReference>
<feature type="transmembrane region" description="Helical" evidence="7">
    <location>
        <begin position="123"/>
        <end position="147"/>
    </location>
</feature>
<keyword evidence="4 7" id="KW-0812">Transmembrane</keyword>
<dbReference type="InterPro" id="IPR032808">
    <property type="entry name" value="DoxX"/>
</dbReference>
<reference evidence="9" key="1">
    <citation type="journal article" date="2019" name="Int. J. Syst. Evol. Microbiol.">
        <title>The Global Catalogue of Microorganisms (GCM) 10K type strain sequencing project: providing services to taxonomists for standard genome sequencing and annotation.</title>
        <authorList>
            <consortium name="The Broad Institute Genomics Platform"/>
            <consortium name="The Broad Institute Genome Sequencing Center for Infectious Disease"/>
            <person name="Wu L."/>
            <person name="Ma J."/>
        </authorList>
    </citation>
    <scope>NUCLEOTIDE SEQUENCE [LARGE SCALE GENOMIC DNA]</scope>
    <source>
        <strain evidence="9">CCUG 56029</strain>
    </source>
</reference>
<feature type="transmembrane region" description="Helical" evidence="7">
    <location>
        <begin position="92"/>
        <end position="108"/>
    </location>
</feature>
<dbReference type="EMBL" id="JBHUEN010000010">
    <property type="protein sequence ID" value="MFD1880885.1"/>
    <property type="molecule type" value="Genomic_DNA"/>
</dbReference>
<comment type="similarity">
    <text evidence="2">Belongs to the DoxX family.</text>
</comment>
<evidence type="ECO:0000256" key="5">
    <source>
        <dbReference type="ARBA" id="ARBA00022989"/>
    </source>
</evidence>
<dbReference type="InterPro" id="IPR051907">
    <property type="entry name" value="DoxX-like_oxidoreductase"/>
</dbReference>
<evidence type="ECO:0000256" key="7">
    <source>
        <dbReference type="SAM" id="Phobius"/>
    </source>
</evidence>